<dbReference type="STRING" id="42155.A0A0R3QEY6"/>
<evidence type="ECO:0000256" key="5">
    <source>
        <dbReference type="ARBA" id="ARBA00023040"/>
    </source>
</evidence>
<dbReference type="Proteomes" id="UP000280834">
    <property type="component" value="Unassembled WGS sequence"/>
</dbReference>
<keyword evidence="7" id="KW-0675">Receptor</keyword>
<evidence type="ECO:0000259" key="10">
    <source>
        <dbReference type="PROSITE" id="PS50262"/>
    </source>
</evidence>
<evidence type="ECO:0000256" key="4">
    <source>
        <dbReference type="ARBA" id="ARBA00022989"/>
    </source>
</evidence>
<dbReference type="PANTHER" id="PTHR24248">
    <property type="entry name" value="ADRENERGIC RECEPTOR-RELATED G-PROTEIN COUPLED RECEPTOR"/>
    <property type="match status" value="1"/>
</dbReference>
<keyword evidence="6 9" id="KW-0472">Membrane</keyword>
<dbReference type="InterPro" id="IPR000276">
    <property type="entry name" value="GPCR_Rhodpsn"/>
</dbReference>
<keyword evidence="3 9" id="KW-0812">Transmembrane</keyword>
<reference evidence="13" key="1">
    <citation type="submission" date="2017-02" db="UniProtKB">
        <authorList>
            <consortium name="WormBaseParasite"/>
        </authorList>
    </citation>
    <scope>IDENTIFICATION</scope>
</reference>
<evidence type="ECO:0000256" key="9">
    <source>
        <dbReference type="SAM" id="Phobius"/>
    </source>
</evidence>
<dbReference type="AlphaFoldDB" id="A0A0R3QEY6"/>
<dbReference type="GO" id="GO:0004930">
    <property type="term" value="F:G protein-coupled receptor activity"/>
    <property type="evidence" value="ECO:0007669"/>
    <property type="project" value="UniProtKB-KW"/>
</dbReference>
<dbReference type="PRINTS" id="PR00237">
    <property type="entry name" value="GPCRRHODOPSN"/>
</dbReference>
<evidence type="ECO:0000256" key="2">
    <source>
        <dbReference type="ARBA" id="ARBA00022475"/>
    </source>
</evidence>
<protein>
    <submittedName>
        <fullName evidence="13">G_PROTEIN_RECEP_F1_2 domain-containing protein</fullName>
    </submittedName>
</protein>
<sequence>MSVTWDQEGAQKLRVSSLTRETLNILIIVLLSLLCAVGLLGNLLVCMAIKLNRKLHNITNYFLFSLTLTDLLVCGVVMPLSLIVELNQGENTTF</sequence>
<keyword evidence="4 9" id="KW-1133">Transmembrane helix</keyword>
<reference evidence="11 12" key="2">
    <citation type="submission" date="2018-11" db="EMBL/GenBank/DDBJ databases">
        <authorList>
            <consortium name="Pathogen Informatics"/>
        </authorList>
    </citation>
    <scope>NUCLEOTIDE SEQUENCE [LARGE SCALE GENOMIC DNA]</scope>
</reference>
<feature type="transmembrane region" description="Helical" evidence="9">
    <location>
        <begin position="61"/>
        <end position="84"/>
    </location>
</feature>
<dbReference type="Gene3D" id="1.20.1070.10">
    <property type="entry name" value="Rhodopsin 7-helix transmembrane proteins"/>
    <property type="match status" value="1"/>
</dbReference>
<gene>
    <name evidence="11" type="ORF">BTMF_LOCUS4217</name>
</gene>
<evidence type="ECO:0000256" key="1">
    <source>
        <dbReference type="ARBA" id="ARBA00004651"/>
    </source>
</evidence>
<dbReference type="SUPFAM" id="SSF81321">
    <property type="entry name" value="Family A G protein-coupled receptor-like"/>
    <property type="match status" value="1"/>
</dbReference>
<feature type="domain" description="G-protein coupled receptors family 1 profile" evidence="10">
    <location>
        <begin position="41"/>
        <end position="94"/>
    </location>
</feature>
<accession>A0A0R3QEY6</accession>
<proteinExistence type="predicted"/>
<evidence type="ECO:0000256" key="7">
    <source>
        <dbReference type="ARBA" id="ARBA00023170"/>
    </source>
</evidence>
<evidence type="ECO:0000313" key="12">
    <source>
        <dbReference type="Proteomes" id="UP000280834"/>
    </source>
</evidence>
<evidence type="ECO:0000256" key="8">
    <source>
        <dbReference type="ARBA" id="ARBA00023224"/>
    </source>
</evidence>
<organism evidence="13">
    <name type="scientific">Brugia timori</name>
    <dbReference type="NCBI Taxonomy" id="42155"/>
    <lineage>
        <taxon>Eukaryota</taxon>
        <taxon>Metazoa</taxon>
        <taxon>Ecdysozoa</taxon>
        <taxon>Nematoda</taxon>
        <taxon>Chromadorea</taxon>
        <taxon>Rhabditida</taxon>
        <taxon>Spirurina</taxon>
        <taxon>Spiruromorpha</taxon>
        <taxon>Filarioidea</taxon>
        <taxon>Onchocercidae</taxon>
        <taxon>Brugia</taxon>
    </lineage>
</organism>
<keyword evidence="2" id="KW-1003">Cell membrane</keyword>
<dbReference type="Pfam" id="PF00001">
    <property type="entry name" value="7tm_1"/>
    <property type="match status" value="1"/>
</dbReference>
<name>A0A0R3QEY6_9BILA</name>
<feature type="transmembrane region" description="Helical" evidence="9">
    <location>
        <begin position="25"/>
        <end position="49"/>
    </location>
</feature>
<keyword evidence="12" id="KW-1185">Reference proteome</keyword>
<dbReference type="WBParaSite" id="BTMF_0000492901-mRNA-1">
    <property type="protein sequence ID" value="BTMF_0000492901-mRNA-1"/>
    <property type="gene ID" value="BTMF_0000492901"/>
</dbReference>
<dbReference type="EMBL" id="UZAG01004089">
    <property type="protein sequence ID" value="VDO16355.1"/>
    <property type="molecule type" value="Genomic_DNA"/>
</dbReference>
<keyword evidence="8" id="KW-0807">Transducer</keyword>
<evidence type="ECO:0000256" key="6">
    <source>
        <dbReference type="ARBA" id="ARBA00023136"/>
    </source>
</evidence>
<keyword evidence="5" id="KW-0297">G-protein coupled receptor</keyword>
<comment type="subcellular location">
    <subcellularLocation>
        <location evidence="1">Cell membrane</location>
        <topology evidence="1">Multi-pass membrane protein</topology>
    </subcellularLocation>
</comment>
<evidence type="ECO:0000313" key="11">
    <source>
        <dbReference type="EMBL" id="VDO16355.1"/>
    </source>
</evidence>
<dbReference type="InterPro" id="IPR017452">
    <property type="entry name" value="GPCR_Rhodpsn_7TM"/>
</dbReference>
<dbReference type="GO" id="GO:0005886">
    <property type="term" value="C:plasma membrane"/>
    <property type="evidence" value="ECO:0007669"/>
    <property type="project" value="UniProtKB-SubCell"/>
</dbReference>
<dbReference type="PROSITE" id="PS50262">
    <property type="entry name" value="G_PROTEIN_RECEP_F1_2"/>
    <property type="match status" value="1"/>
</dbReference>
<evidence type="ECO:0000256" key="3">
    <source>
        <dbReference type="ARBA" id="ARBA00022692"/>
    </source>
</evidence>
<evidence type="ECO:0000313" key="13">
    <source>
        <dbReference type="WBParaSite" id="BTMF_0000492901-mRNA-1"/>
    </source>
</evidence>